<gene>
    <name evidence="10" type="primary">STE24_1</name>
    <name evidence="10" type="ORF">MEQU1_000954</name>
</gene>
<dbReference type="InterPro" id="IPR001915">
    <property type="entry name" value="Peptidase_M48"/>
</dbReference>
<dbReference type="InterPro" id="IPR032456">
    <property type="entry name" value="Peptidase_M48_N"/>
</dbReference>
<sequence length="307" mass="34756">MTWLMLLARMVKISVLNSMIFAPLYALSVFVVRWCGDSFVASAELGYVLTRFVESVIYPKLVQPFFYELTPLPEGQLRDRIMALTSQLHFPLKNVYVADEHQLTCHANGYFHDRVVPGGSKRIILSNMFLKQFSVPEIEVLLAQDIASWFYSHPIKLELAAVFHHLLLLCIFTLFYNNTALFRAFGFGGTNAVVRVPYLPLTVGFGFVCMLFEPTTTLWTFAFGVLSRHSVFQADRFAATLSRLGLTPTESDTEEETHAALLKRALIKLQIHNLPTMHVDPLYSASSFSPTLPERLSAIDRVLQKSQ</sequence>
<evidence type="ECO:0000313" key="11">
    <source>
        <dbReference type="Proteomes" id="UP001214415"/>
    </source>
</evidence>
<evidence type="ECO:0000256" key="1">
    <source>
        <dbReference type="ARBA" id="ARBA00022670"/>
    </source>
</evidence>
<feature type="domain" description="CAAX prenyl protease 1 N-terminal" evidence="9">
    <location>
        <begin position="1"/>
        <end position="67"/>
    </location>
</feature>
<dbReference type="GO" id="GO:0006508">
    <property type="term" value="P:proteolysis"/>
    <property type="evidence" value="ECO:0007669"/>
    <property type="project" value="UniProtKB-KW"/>
</dbReference>
<evidence type="ECO:0000256" key="3">
    <source>
        <dbReference type="ARBA" id="ARBA00022801"/>
    </source>
</evidence>
<dbReference type="EMBL" id="CP119901">
    <property type="protein sequence ID" value="WFD22286.1"/>
    <property type="molecule type" value="Genomic_DNA"/>
</dbReference>
<evidence type="ECO:0000256" key="6">
    <source>
        <dbReference type="RuleBase" id="RU003983"/>
    </source>
</evidence>
<protein>
    <submittedName>
        <fullName evidence="10">Ste24 endopeptidase</fullName>
        <ecNumber evidence="10">3.4.24.84</ecNumber>
    </submittedName>
</protein>
<dbReference type="Proteomes" id="UP001214415">
    <property type="component" value="Chromosome 2"/>
</dbReference>
<keyword evidence="2" id="KW-0479">Metal-binding</keyword>
<evidence type="ECO:0000256" key="7">
    <source>
        <dbReference type="SAM" id="Phobius"/>
    </source>
</evidence>
<dbReference type="Gene3D" id="3.30.2010.10">
    <property type="entry name" value="Metalloproteases ('zincins'), catalytic domain"/>
    <property type="match status" value="1"/>
</dbReference>
<dbReference type="Pfam" id="PF16491">
    <property type="entry name" value="Peptidase_M48_N"/>
    <property type="match status" value="1"/>
</dbReference>
<evidence type="ECO:0000259" key="8">
    <source>
        <dbReference type="Pfam" id="PF01435"/>
    </source>
</evidence>
<accession>A0AAF0ECS3</accession>
<keyword evidence="7" id="KW-0472">Membrane</keyword>
<evidence type="ECO:0000259" key="9">
    <source>
        <dbReference type="Pfam" id="PF16491"/>
    </source>
</evidence>
<comment type="cofactor">
    <cofactor evidence="6">
        <name>Zn(2+)</name>
        <dbReference type="ChEBI" id="CHEBI:29105"/>
    </cofactor>
    <text evidence="6">Binds 1 zinc ion per subunit.</text>
</comment>
<dbReference type="GO" id="GO:0046872">
    <property type="term" value="F:metal ion binding"/>
    <property type="evidence" value="ECO:0007669"/>
    <property type="project" value="UniProtKB-KW"/>
</dbReference>
<feature type="domain" description="Peptidase M48" evidence="8">
    <location>
        <begin position="72"/>
        <end position="242"/>
    </location>
</feature>
<proteinExistence type="inferred from homology"/>
<feature type="transmembrane region" description="Helical" evidence="7">
    <location>
        <begin position="13"/>
        <end position="32"/>
    </location>
</feature>
<dbReference type="PANTHER" id="PTHR10120">
    <property type="entry name" value="CAAX PRENYL PROTEASE 1"/>
    <property type="match status" value="1"/>
</dbReference>
<feature type="transmembrane region" description="Helical" evidence="7">
    <location>
        <begin position="198"/>
        <end position="226"/>
    </location>
</feature>
<evidence type="ECO:0000256" key="4">
    <source>
        <dbReference type="ARBA" id="ARBA00022833"/>
    </source>
</evidence>
<evidence type="ECO:0000313" key="10">
    <source>
        <dbReference type="EMBL" id="WFD22286.1"/>
    </source>
</evidence>
<keyword evidence="11" id="KW-1185">Reference proteome</keyword>
<dbReference type="GO" id="GO:0004222">
    <property type="term" value="F:metalloendopeptidase activity"/>
    <property type="evidence" value="ECO:0007669"/>
    <property type="project" value="InterPro"/>
</dbReference>
<organism evidence="10 11">
    <name type="scientific">Malassezia equina</name>
    <dbReference type="NCBI Taxonomy" id="1381935"/>
    <lineage>
        <taxon>Eukaryota</taxon>
        <taxon>Fungi</taxon>
        <taxon>Dikarya</taxon>
        <taxon>Basidiomycota</taxon>
        <taxon>Ustilaginomycotina</taxon>
        <taxon>Malasseziomycetes</taxon>
        <taxon>Malasseziales</taxon>
        <taxon>Malasseziaceae</taxon>
        <taxon>Malassezia</taxon>
    </lineage>
</organism>
<dbReference type="AlphaFoldDB" id="A0AAF0ECS3"/>
<comment type="similarity">
    <text evidence="6">Belongs to the peptidase M48 family.</text>
</comment>
<keyword evidence="5 6" id="KW-0482">Metalloprotease</keyword>
<feature type="transmembrane region" description="Helical" evidence="7">
    <location>
        <begin position="159"/>
        <end position="178"/>
    </location>
</feature>
<evidence type="ECO:0000256" key="2">
    <source>
        <dbReference type="ARBA" id="ARBA00022723"/>
    </source>
</evidence>
<keyword evidence="7" id="KW-0812">Transmembrane</keyword>
<reference evidence="10" key="1">
    <citation type="submission" date="2023-03" db="EMBL/GenBank/DDBJ databases">
        <title>Mating type loci evolution in Malassezia.</title>
        <authorList>
            <person name="Coelho M.A."/>
        </authorList>
    </citation>
    <scope>NUCLEOTIDE SEQUENCE</scope>
    <source>
        <strain evidence="10">CBS 12830</strain>
    </source>
</reference>
<dbReference type="Pfam" id="PF01435">
    <property type="entry name" value="Peptidase_M48"/>
    <property type="match status" value="1"/>
</dbReference>
<evidence type="ECO:0000256" key="5">
    <source>
        <dbReference type="ARBA" id="ARBA00023049"/>
    </source>
</evidence>
<keyword evidence="4 6" id="KW-0862">Zinc</keyword>
<name>A0AAF0ECS3_9BASI</name>
<keyword evidence="7" id="KW-1133">Transmembrane helix</keyword>
<keyword evidence="3 6" id="KW-0378">Hydrolase</keyword>
<keyword evidence="1 6" id="KW-0645">Protease</keyword>
<dbReference type="EC" id="3.4.24.84" evidence="10"/>